<dbReference type="InterPro" id="IPR006429">
    <property type="entry name" value="Phage_lambda_portal"/>
</dbReference>
<sequence>MGLKQRVAGWLLGGMNNLAYTSAGHGRRSKGWHAPQSGPNHTLSGNLGTLINRSRAAIRNDPWAASGLDKLVSNIVGTGIKPKSDARDDRFRRDLQQLFLDWTDESDADGQLDFYGQQSLAARAMLEAGECFIRLRPRRPEDGLSVPLQLQLLEAEFVPWDYNDDLKNGHAIRAGIELDKLGRRVAYWMHKAHPHDYTILDTANLRRIPAEEVLHLYEPLRPGQLRGQPVLTQVLLRMHHLDKFDDATLLRQEIANLFTGFITKPAPEQERVDPLTGRPIVYDLQGVPMVGMEPGTMQELSPGEEIVFNTPPGAASDYPDFIRQQLMAVSAGIGLPFELLSGDMKGVSDRALRVVLNEFRRRIQQLQHNQLVFQLCRPVWNRWLELAVLSGAINAPNYHNKPNDYRRVKWIPHGWAYIHPVQDMQAQALAVRNGFKSRSEVVSEQGYDSEQVDTEIAADNRRADDLDLQYDSDARQQEAPQPQQPSSNKLKEEPADESNQ</sequence>
<dbReference type="Pfam" id="PF05136">
    <property type="entry name" value="Phage_portal_2"/>
    <property type="match status" value="1"/>
</dbReference>
<dbReference type="Proteomes" id="UP001500604">
    <property type="component" value="Unassembled WGS sequence"/>
</dbReference>
<accession>A0ABP8UXV2</accession>
<evidence type="ECO:0000313" key="2">
    <source>
        <dbReference type="EMBL" id="GAA4648716.1"/>
    </source>
</evidence>
<name>A0ABP8UXV2_9GAMM</name>
<feature type="region of interest" description="Disordered" evidence="1">
    <location>
        <begin position="442"/>
        <end position="500"/>
    </location>
</feature>
<evidence type="ECO:0000313" key="3">
    <source>
        <dbReference type="Proteomes" id="UP001500604"/>
    </source>
</evidence>
<evidence type="ECO:0000256" key="1">
    <source>
        <dbReference type="SAM" id="MobiDB-lite"/>
    </source>
</evidence>
<dbReference type="NCBIfam" id="TIGR01539">
    <property type="entry name" value="portal_lambda"/>
    <property type="match status" value="1"/>
</dbReference>
<organism evidence="2 3">
    <name type="scientific">Kistimonas scapharcae</name>
    <dbReference type="NCBI Taxonomy" id="1036133"/>
    <lineage>
        <taxon>Bacteria</taxon>
        <taxon>Pseudomonadati</taxon>
        <taxon>Pseudomonadota</taxon>
        <taxon>Gammaproteobacteria</taxon>
        <taxon>Oceanospirillales</taxon>
        <taxon>Endozoicomonadaceae</taxon>
        <taxon>Kistimonas</taxon>
    </lineage>
</organism>
<reference evidence="3" key="1">
    <citation type="journal article" date="2019" name="Int. J. Syst. Evol. Microbiol.">
        <title>The Global Catalogue of Microorganisms (GCM) 10K type strain sequencing project: providing services to taxonomists for standard genome sequencing and annotation.</title>
        <authorList>
            <consortium name="The Broad Institute Genomics Platform"/>
            <consortium name="The Broad Institute Genome Sequencing Center for Infectious Disease"/>
            <person name="Wu L."/>
            <person name="Ma J."/>
        </authorList>
    </citation>
    <scope>NUCLEOTIDE SEQUENCE [LARGE SCALE GENOMIC DNA]</scope>
    <source>
        <strain evidence="3">JCM 17805</strain>
    </source>
</reference>
<dbReference type="EMBL" id="BAABFL010000093">
    <property type="protein sequence ID" value="GAA4648716.1"/>
    <property type="molecule type" value="Genomic_DNA"/>
</dbReference>
<dbReference type="RefSeq" id="WP_345194416.1">
    <property type="nucleotide sequence ID" value="NZ_BAABFL010000093.1"/>
</dbReference>
<proteinExistence type="predicted"/>
<keyword evidence="3" id="KW-1185">Reference proteome</keyword>
<comment type="caution">
    <text evidence="2">The sequence shown here is derived from an EMBL/GenBank/DDBJ whole genome shotgun (WGS) entry which is preliminary data.</text>
</comment>
<gene>
    <name evidence="2" type="ORF">GCM10023116_09870</name>
</gene>
<protein>
    <submittedName>
        <fullName evidence="2">Phage portal protein</fullName>
    </submittedName>
</protein>